<dbReference type="InterPro" id="IPR014951">
    <property type="entry name" value="DUF1822"/>
</dbReference>
<dbReference type="EMBL" id="CP060822">
    <property type="protein sequence ID" value="QNP29223.1"/>
    <property type="molecule type" value="Genomic_DNA"/>
</dbReference>
<dbReference type="KEGG" id="ccur:IAR63_15505"/>
<keyword evidence="2" id="KW-1185">Reference proteome</keyword>
<dbReference type="Proteomes" id="UP000516013">
    <property type="component" value="Chromosome"/>
</dbReference>
<organism evidence="1 2">
    <name type="scientific">Cylindrospermopsis curvispora GIHE-G1</name>
    <dbReference type="NCBI Taxonomy" id="2666332"/>
    <lineage>
        <taxon>Bacteria</taxon>
        <taxon>Bacillati</taxon>
        <taxon>Cyanobacteriota</taxon>
        <taxon>Cyanophyceae</taxon>
        <taxon>Nostocales</taxon>
        <taxon>Aphanizomenonaceae</taxon>
        <taxon>Cylindrospermopsis</taxon>
    </lineage>
</organism>
<protein>
    <submittedName>
        <fullName evidence="1">DUF1822 family protein</fullName>
    </submittedName>
</protein>
<evidence type="ECO:0000313" key="2">
    <source>
        <dbReference type="Proteomes" id="UP000516013"/>
    </source>
</evidence>
<proteinExistence type="predicted"/>
<dbReference type="AlphaFoldDB" id="A0A7H0EZK7"/>
<gene>
    <name evidence="1" type="ORF">IAR63_15505</name>
</gene>
<accession>A0A7H0EZK7</accession>
<reference evidence="1 2" key="1">
    <citation type="submission" date="2020-08" db="EMBL/GenBank/DDBJ databases">
        <title>Complete genome sequence of Raphidiopsis curvispora isolated from drinking water reservoir in South Korea.</title>
        <authorList>
            <person name="Jeong J."/>
        </authorList>
    </citation>
    <scope>NUCLEOTIDE SEQUENCE [LARGE SCALE GENOMIC DNA]</scope>
    <source>
        <strain evidence="1 2">GIHE-G1</strain>
    </source>
</reference>
<sequence length="367" mass="42710">MTNSISIELTDEYRQQAYVFARKQRNQKRAEEVYRNTLVVLATKNFLDILGINNDLSKGFSWNFLGQQIGDIADLYLPDFKQSIECRVIRKTESKCHIPQEVQSDRLGYLFIELDDSYETAEIIGFVPQVSVSELPRSYFQGLDLFLEHLDKVSGKSLISIGELMEGYFQDWMINIQTLLDNIQYSNREQFRLTFKSVEDEKIRGIEDEIEEIKEIKGKIEKIGDDNELWKQGEKLWELLSREKLWSLLSPEDRQYIYCPKIAAKDLTDYVDYPVALMVGIMKKPNSQKLLIMIRVLPLESQQLPTNLLPQGIKLTITDLSDNEIIKVVESQEGNIFIQYKFLADLDDKFSVGVEINNRNFTQEFLV</sequence>
<name>A0A7H0EZK7_9CYAN</name>
<dbReference type="Pfam" id="PF08852">
    <property type="entry name" value="DUF1822"/>
    <property type="match status" value="1"/>
</dbReference>
<dbReference type="RefSeq" id="WP_187705891.1">
    <property type="nucleotide sequence ID" value="NZ_CP060822.1"/>
</dbReference>
<evidence type="ECO:0000313" key="1">
    <source>
        <dbReference type="EMBL" id="QNP29223.1"/>
    </source>
</evidence>